<dbReference type="EMBL" id="BART01020099">
    <property type="protein sequence ID" value="GAH00081.1"/>
    <property type="molecule type" value="Genomic_DNA"/>
</dbReference>
<accession>X1BWB7</accession>
<gene>
    <name evidence="1" type="ORF">S01H4_37420</name>
</gene>
<evidence type="ECO:0000313" key="1">
    <source>
        <dbReference type="EMBL" id="GAH00081.1"/>
    </source>
</evidence>
<name>X1BWB7_9ZZZZ</name>
<feature type="non-terminal residue" evidence="1">
    <location>
        <position position="293"/>
    </location>
</feature>
<reference evidence="1" key="1">
    <citation type="journal article" date="2014" name="Front. Microbiol.">
        <title>High frequency of phylogenetically diverse reductive dehalogenase-homologous genes in deep subseafloor sedimentary metagenomes.</title>
        <authorList>
            <person name="Kawai M."/>
            <person name="Futagami T."/>
            <person name="Toyoda A."/>
            <person name="Takaki Y."/>
            <person name="Nishi S."/>
            <person name="Hori S."/>
            <person name="Arai W."/>
            <person name="Tsubouchi T."/>
            <person name="Morono Y."/>
            <person name="Uchiyama I."/>
            <person name="Ito T."/>
            <person name="Fujiyama A."/>
            <person name="Inagaki F."/>
            <person name="Takami H."/>
        </authorList>
    </citation>
    <scope>NUCLEOTIDE SEQUENCE</scope>
    <source>
        <strain evidence="1">Expedition CK06-06</strain>
    </source>
</reference>
<dbReference type="AlphaFoldDB" id="X1BWB7"/>
<evidence type="ECO:0008006" key="2">
    <source>
        <dbReference type="Google" id="ProtNLM"/>
    </source>
</evidence>
<comment type="caution">
    <text evidence="1">The sequence shown here is derived from an EMBL/GenBank/DDBJ whole genome shotgun (WGS) entry which is preliminary data.</text>
</comment>
<protein>
    <recommendedName>
        <fullName evidence="2">Outer membrane protein beta-barrel domain-containing protein</fullName>
    </recommendedName>
</protein>
<sequence>MTRGPDYIVDYTSGILLFLNEDIISGFSEIEVQYSSVERDREDIFYSAQPNISIGEHINIAPGFSVVDEEKIAHVSAKMQAGSSNEKSIKFIPQAAISDQKAWAHNYSLIANYKILSINTEYCGFSDDFESFGANEKKYGKLQHGATASASIEPFSYVRLDGQFKREYQIDSLNEQKIAQYSQGKINYLNQGFINGYIFLGKDDLPDYEKKRIRVSAKYNFQILKSSIKLNSIVRNINVKYSENNKSRIIEYVINANFSLSFPLQGNIYFRNNNSYDNDLKQKNEQEIRGTLN</sequence>
<proteinExistence type="predicted"/>
<organism evidence="1">
    <name type="scientific">marine sediment metagenome</name>
    <dbReference type="NCBI Taxonomy" id="412755"/>
    <lineage>
        <taxon>unclassified sequences</taxon>
        <taxon>metagenomes</taxon>
        <taxon>ecological metagenomes</taxon>
    </lineage>
</organism>